<evidence type="ECO:0000256" key="1">
    <source>
        <dbReference type="SAM" id="MobiDB-lite"/>
    </source>
</evidence>
<proteinExistence type="predicted"/>
<sequence>MKFFSRKALVAGATAIAVSFAGVNVASAQSSNNAPAASSTTSSPAAPTTTTPEPGKGGSSDLRAKDIKEWIGIITAVVGALSAIYTFINKISK</sequence>
<feature type="compositionally biased region" description="Low complexity" evidence="1">
    <location>
        <begin position="31"/>
        <end position="52"/>
    </location>
</feature>
<evidence type="ECO:0000313" key="4">
    <source>
        <dbReference type="EMBL" id="APT86954.1"/>
    </source>
</evidence>
<evidence type="ECO:0000313" key="6">
    <source>
        <dbReference type="Proteomes" id="UP000185479"/>
    </source>
</evidence>
<dbReference type="Proteomes" id="UP000315353">
    <property type="component" value="Unassembled WGS sequence"/>
</dbReference>
<feature type="signal peptide" evidence="3">
    <location>
        <begin position="1"/>
        <end position="28"/>
    </location>
</feature>
<keyword evidence="2" id="KW-0812">Transmembrane</keyword>
<dbReference type="KEGG" id="cfc:CFLV_06920"/>
<keyword evidence="3" id="KW-0732">Signal</keyword>
<evidence type="ECO:0000313" key="7">
    <source>
        <dbReference type="Proteomes" id="UP000315353"/>
    </source>
</evidence>
<dbReference type="Proteomes" id="UP000185479">
    <property type="component" value="Chromosome"/>
</dbReference>
<dbReference type="EMBL" id="BJNB01000002">
    <property type="protein sequence ID" value="GEB96773.1"/>
    <property type="molecule type" value="Genomic_DNA"/>
</dbReference>
<reference evidence="4 6" key="1">
    <citation type="submission" date="2014-08" db="EMBL/GenBank/DDBJ databases">
        <title>Complete genome sequence of Corynebacterium flavescens OJ8(T)(=DSM 20296(T)), isolated from cheese.</title>
        <authorList>
            <person name="Ruckert C."/>
            <person name="Albersmeier A."/>
            <person name="Winkler A."/>
            <person name="Kalinowski J."/>
        </authorList>
    </citation>
    <scope>NUCLEOTIDE SEQUENCE [LARGE SCALE GENOMIC DNA]</scope>
    <source>
        <strain evidence="4 6">OJ8</strain>
    </source>
</reference>
<protein>
    <recommendedName>
        <fullName evidence="8">Secreted protein</fullName>
    </recommendedName>
</protein>
<evidence type="ECO:0000256" key="2">
    <source>
        <dbReference type="SAM" id="Phobius"/>
    </source>
</evidence>
<evidence type="ECO:0000256" key="3">
    <source>
        <dbReference type="SAM" id="SignalP"/>
    </source>
</evidence>
<dbReference type="GeneID" id="82880447"/>
<keyword evidence="6" id="KW-1185">Reference proteome</keyword>
<name>A0A1L7CM92_CORFL</name>
<keyword evidence="2" id="KW-1133">Transmembrane helix</keyword>
<reference evidence="5 7" key="2">
    <citation type="submission" date="2019-06" db="EMBL/GenBank/DDBJ databases">
        <title>Whole genome shotgun sequence of Corynebacterium flavescens NBRC 14136.</title>
        <authorList>
            <person name="Hosoyama A."/>
            <person name="Uohara A."/>
            <person name="Ohji S."/>
            <person name="Ichikawa N."/>
        </authorList>
    </citation>
    <scope>NUCLEOTIDE SEQUENCE [LARGE SCALE GENOMIC DNA]</scope>
    <source>
        <strain evidence="5 7">NBRC 14136</strain>
    </source>
</reference>
<feature type="region of interest" description="Disordered" evidence="1">
    <location>
        <begin position="31"/>
        <end position="62"/>
    </location>
</feature>
<keyword evidence="2" id="KW-0472">Membrane</keyword>
<gene>
    <name evidence="5" type="ORF">CFL01nite_02680</name>
    <name evidence="4" type="ORF">CFLV_06920</name>
</gene>
<dbReference type="RefSeq" id="WP_075729905.1">
    <property type="nucleotide sequence ID" value="NZ_BJNB01000002.1"/>
</dbReference>
<dbReference type="STRING" id="28028.CFLV_06920"/>
<feature type="chain" id="PRO_5044060999" description="Secreted protein" evidence="3">
    <location>
        <begin position="29"/>
        <end position="93"/>
    </location>
</feature>
<evidence type="ECO:0000313" key="5">
    <source>
        <dbReference type="EMBL" id="GEB96773.1"/>
    </source>
</evidence>
<organism evidence="4 6">
    <name type="scientific">Corynebacterium flavescens</name>
    <dbReference type="NCBI Taxonomy" id="28028"/>
    <lineage>
        <taxon>Bacteria</taxon>
        <taxon>Bacillati</taxon>
        <taxon>Actinomycetota</taxon>
        <taxon>Actinomycetes</taxon>
        <taxon>Mycobacteriales</taxon>
        <taxon>Corynebacteriaceae</taxon>
        <taxon>Corynebacterium</taxon>
    </lineage>
</organism>
<accession>A0A1L7CM92</accession>
<dbReference type="OrthoDB" id="4428120at2"/>
<evidence type="ECO:0008006" key="8">
    <source>
        <dbReference type="Google" id="ProtNLM"/>
    </source>
</evidence>
<dbReference type="EMBL" id="CP009246">
    <property type="protein sequence ID" value="APT86954.1"/>
    <property type="molecule type" value="Genomic_DNA"/>
</dbReference>
<feature type="transmembrane region" description="Helical" evidence="2">
    <location>
        <begin position="70"/>
        <end position="88"/>
    </location>
</feature>
<dbReference type="AlphaFoldDB" id="A0A1L7CM92"/>